<feature type="region of interest" description="Disordered" evidence="2">
    <location>
        <begin position="565"/>
        <end position="642"/>
    </location>
</feature>
<organism evidence="3 4">
    <name type="scientific">Dendryphion nanum</name>
    <dbReference type="NCBI Taxonomy" id="256645"/>
    <lineage>
        <taxon>Eukaryota</taxon>
        <taxon>Fungi</taxon>
        <taxon>Dikarya</taxon>
        <taxon>Ascomycota</taxon>
        <taxon>Pezizomycotina</taxon>
        <taxon>Dothideomycetes</taxon>
        <taxon>Pleosporomycetidae</taxon>
        <taxon>Pleosporales</taxon>
        <taxon>Torulaceae</taxon>
        <taxon>Dendryphion</taxon>
    </lineage>
</organism>
<comment type="caution">
    <text evidence="3">The sequence shown here is derived from an EMBL/GenBank/DDBJ whole genome shotgun (WGS) entry which is preliminary data.</text>
</comment>
<gene>
    <name evidence="3" type="ORF">B0J11DRAFT_435119</name>
</gene>
<protein>
    <submittedName>
        <fullName evidence="3">Uncharacterized protein</fullName>
    </submittedName>
</protein>
<feature type="coiled-coil region" evidence="1">
    <location>
        <begin position="160"/>
        <end position="201"/>
    </location>
</feature>
<proteinExistence type="predicted"/>
<name>A0A9P9INK1_9PLEO</name>
<keyword evidence="1" id="KW-0175">Coiled coil</keyword>
<feature type="region of interest" description="Disordered" evidence="2">
    <location>
        <begin position="400"/>
        <end position="426"/>
    </location>
</feature>
<feature type="compositionally biased region" description="Polar residues" evidence="2">
    <location>
        <begin position="479"/>
        <end position="488"/>
    </location>
</feature>
<feature type="region of interest" description="Disordered" evidence="2">
    <location>
        <begin position="252"/>
        <end position="349"/>
    </location>
</feature>
<sequence>MATFTKDQPEPEAVTPLDIIFSCGVCNATFSEVYNGQCDSVQGLSDGINPKDRIVTRLWLTSCCHVTCSKHLPDGAPPFHSAKSRPRAPCPVCSKEFNDNEPRDLYSLRGLKKGEFDAAIPECWFVTPPIQLDAKGKENEALRFQYLALIRYSKQVHGENLQAKRELDELKCDNRKLQDLAKEERAKVVQLQQDVHQLRGVESEWKKFKSRRPAIEHYLKVIPKLVEQNEQMRQRLANLGFQMPFEPLSCNGQKYHDDDFRAPPTPDQLNAFFNETNSASSQTAGRPHSYSRPEDGSLFESPHARSLKRRRVESSVLERNNHTQTRQQKRPVNSRDLMPPPSKPLSRMRSIKKLWPTLRRKAHDRSSPRQRCTDSVELDVEMFDEAEKSNSHQSETHYMTGGLPEGQSLSDISPQQDSPHSITPNEIQSGFLFRPKFQPDLPSHKLLPSESSYMHIMDGLSHGNGLELGLRDPRKQSSSRHQSNQDNVSRGMPRNDDHNAPTISSRWNLDHAFIHQSLRGVTSISRNPTESSMPNIVDACYLQPVEKNNVVSPFFSRQSRGLQMLSSGKGVGAERQHSSRHLEASHYQKTPPTRTQPDWREPRSLNGLSFINPLSDFKNRSPVHDTAQLRRRTSYKPSHEMDARGLFKRADIERSPFLNDSAYGSDDMPSQPRPVYQQVSPVRKVPRLSSAMPASSSLRYNLKSSKTSWQSLSQAGIRTSQSSRDLFSSAGRRVVRR</sequence>
<evidence type="ECO:0000313" key="4">
    <source>
        <dbReference type="Proteomes" id="UP000700596"/>
    </source>
</evidence>
<evidence type="ECO:0000256" key="2">
    <source>
        <dbReference type="SAM" id="MobiDB-lite"/>
    </source>
</evidence>
<feature type="compositionally biased region" description="Polar residues" evidence="2">
    <location>
        <begin position="587"/>
        <end position="596"/>
    </location>
</feature>
<dbReference type="EMBL" id="JAGMWT010000007">
    <property type="protein sequence ID" value="KAH7125659.1"/>
    <property type="molecule type" value="Genomic_DNA"/>
</dbReference>
<evidence type="ECO:0000313" key="3">
    <source>
        <dbReference type="EMBL" id="KAH7125659.1"/>
    </source>
</evidence>
<dbReference type="Proteomes" id="UP000700596">
    <property type="component" value="Unassembled WGS sequence"/>
</dbReference>
<evidence type="ECO:0000256" key="1">
    <source>
        <dbReference type="SAM" id="Coils"/>
    </source>
</evidence>
<feature type="region of interest" description="Disordered" evidence="2">
    <location>
        <begin position="658"/>
        <end position="694"/>
    </location>
</feature>
<reference evidence="3" key="1">
    <citation type="journal article" date="2021" name="Nat. Commun.">
        <title>Genetic determinants of endophytism in the Arabidopsis root mycobiome.</title>
        <authorList>
            <person name="Mesny F."/>
            <person name="Miyauchi S."/>
            <person name="Thiergart T."/>
            <person name="Pickel B."/>
            <person name="Atanasova L."/>
            <person name="Karlsson M."/>
            <person name="Huettel B."/>
            <person name="Barry K.W."/>
            <person name="Haridas S."/>
            <person name="Chen C."/>
            <person name="Bauer D."/>
            <person name="Andreopoulos W."/>
            <person name="Pangilinan J."/>
            <person name="LaButti K."/>
            <person name="Riley R."/>
            <person name="Lipzen A."/>
            <person name="Clum A."/>
            <person name="Drula E."/>
            <person name="Henrissat B."/>
            <person name="Kohler A."/>
            <person name="Grigoriev I.V."/>
            <person name="Martin F.M."/>
            <person name="Hacquard S."/>
        </authorList>
    </citation>
    <scope>NUCLEOTIDE SEQUENCE</scope>
    <source>
        <strain evidence="3">MPI-CAGE-CH-0243</strain>
    </source>
</reference>
<feature type="compositionally biased region" description="Polar residues" evidence="2">
    <location>
        <begin position="267"/>
        <end position="284"/>
    </location>
</feature>
<feature type="compositionally biased region" description="Basic and acidic residues" evidence="2">
    <location>
        <begin position="572"/>
        <end position="586"/>
    </location>
</feature>
<dbReference type="AlphaFoldDB" id="A0A9P9INK1"/>
<feature type="region of interest" description="Disordered" evidence="2">
    <location>
        <begin position="464"/>
        <end position="504"/>
    </location>
</feature>
<keyword evidence="4" id="KW-1185">Reference proteome</keyword>
<feature type="compositionally biased region" description="Polar residues" evidence="2">
    <location>
        <begin position="407"/>
        <end position="426"/>
    </location>
</feature>
<dbReference type="OrthoDB" id="5410764at2759"/>
<accession>A0A9P9INK1</accession>